<dbReference type="SUPFAM" id="SSF53756">
    <property type="entry name" value="UDP-Glycosyltransferase/glycogen phosphorylase"/>
    <property type="match status" value="1"/>
</dbReference>
<accession>A0AAP0SAG6</accession>
<reference evidence="2 3" key="1">
    <citation type="journal article" date="2024" name="Plant J.">
        <title>Genome sequences and population genomics reveal climatic adaptation and genomic divergence between two closely related sweetgum species.</title>
        <authorList>
            <person name="Xu W.Q."/>
            <person name="Ren C.Q."/>
            <person name="Zhang X.Y."/>
            <person name="Comes H.P."/>
            <person name="Liu X.H."/>
            <person name="Li Y.G."/>
            <person name="Kettle C.J."/>
            <person name="Jalonen R."/>
            <person name="Gaisberger H."/>
            <person name="Ma Y.Z."/>
            <person name="Qiu Y.X."/>
        </authorList>
    </citation>
    <scope>NUCLEOTIDE SEQUENCE [LARGE SCALE GENOMIC DNA]</scope>
    <source>
        <strain evidence="2">Hangzhou</strain>
    </source>
</reference>
<proteinExistence type="inferred from homology"/>
<keyword evidence="3" id="KW-1185">Reference proteome</keyword>
<dbReference type="Proteomes" id="UP001415857">
    <property type="component" value="Unassembled WGS sequence"/>
</dbReference>
<gene>
    <name evidence="2" type="ORF">L1049_009106</name>
</gene>
<protein>
    <submittedName>
        <fullName evidence="2">Uncharacterized protein</fullName>
    </submittedName>
</protein>
<evidence type="ECO:0000313" key="3">
    <source>
        <dbReference type="Proteomes" id="UP001415857"/>
    </source>
</evidence>
<comment type="caution">
    <text evidence="2">The sequence shown here is derived from an EMBL/GenBank/DDBJ whole genome shotgun (WGS) entry which is preliminary data.</text>
</comment>
<dbReference type="Gene3D" id="3.40.50.2000">
    <property type="entry name" value="Glycogen Phosphorylase B"/>
    <property type="match status" value="1"/>
</dbReference>
<comment type="similarity">
    <text evidence="1">Belongs to the UDP-glycosyltransferase family.</text>
</comment>
<dbReference type="PANTHER" id="PTHR48047:SF182">
    <property type="entry name" value="GLYCOSYLTRANSFERASE"/>
    <property type="match status" value="1"/>
</dbReference>
<sequence length="123" mass="13560">MSPGHLIPMIDMARLFAAHGVKATIITTPLNVSRFQSILDRDQNSRIHLLVLDFPNAAADIPENCKNLDSLPSRSISSNFSKAVMMLQPQSDQLVHQHHPGAIISDFNLPWTAEIPKSTASHI</sequence>
<dbReference type="PANTHER" id="PTHR48047">
    <property type="entry name" value="GLYCOSYLTRANSFERASE"/>
    <property type="match status" value="1"/>
</dbReference>
<name>A0AAP0SAG6_LIQFO</name>
<dbReference type="GO" id="GO:0035251">
    <property type="term" value="F:UDP-glucosyltransferase activity"/>
    <property type="evidence" value="ECO:0007669"/>
    <property type="project" value="TreeGrafter"/>
</dbReference>
<organism evidence="2 3">
    <name type="scientific">Liquidambar formosana</name>
    <name type="common">Formosan gum</name>
    <dbReference type="NCBI Taxonomy" id="63359"/>
    <lineage>
        <taxon>Eukaryota</taxon>
        <taxon>Viridiplantae</taxon>
        <taxon>Streptophyta</taxon>
        <taxon>Embryophyta</taxon>
        <taxon>Tracheophyta</taxon>
        <taxon>Spermatophyta</taxon>
        <taxon>Magnoliopsida</taxon>
        <taxon>eudicotyledons</taxon>
        <taxon>Gunneridae</taxon>
        <taxon>Pentapetalae</taxon>
        <taxon>Saxifragales</taxon>
        <taxon>Altingiaceae</taxon>
        <taxon>Liquidambar</taxon>
    </lineage>
</organism>
<evidence type="ECO:0000313" key="2">
    <source>
        <dbReference type="EMBL" id="KAK9290927.1"/>
    </source>
</evidence>
<dbReference type="EMBL" id="JBBPBK010000002">
    <property type="protein sequence ID" value="KAK9290927.1"/>
    <property type="molecule type" value="Genomic_DNA"/>
</dbReference>
<dbReference type="AlphaFoldDB" id="A0AAP0SAG6"/>
<evidence type="ECO:0000256" key="1">
    <source>
        <dbReference type="ARBA" id="ARBA00009995"/>
    </source>
</evidence>